<dbReference type="AlphaFoldDB" id="A0AAV2SA00"/>
<gene>
    <name evidence="4" type="ORF">MNOR_LOCUS34092</name>
</gene>
<proteinExistence type="predicted"/>
<sequence length="211" mass="24447">FQIPKCLNIRTVTNGLTQFSEVQKLDDSFRFAAHALIWTPWEGHSNFGNYKAAILMHLRFDGTIGFPGGLIDKGENLIDGLAREMSEEINWKPEYHTITWDDYYSTHVDKRSKLILNFFVIKISMENFKKMEIDSLLAQEYGKEVFGNLRVPLYTMDNQYNGFPAFLNNKFVGNAKQQLLLGIIHKNILTEEEVEEAIFKSQNMKLAPNRF</sequence>
<keyword evidence="2" id="KW-0694">RNA-binding</keyword>
<dbReference type="GO" id="GO:0030515">
    <property type="term" value="F:snoRNA binding"/>
    <property type="evidence" value="ECO:0007669"/>
    <property type="project" value="TreeGrafter"/>
</dbReference>
<evidence type="ECO:0000256" key="3">
    <source>
        <dbReference type="ARBA" id="ARBA00023242"/>
    </source>
</evidence>
<dbReference type="InterPro" id="IPR020084">
    <property type="entry name" value="NUDIX_hydrolase_CS"/>
</dbReference>
<comment type="subcellular location">
    <subcellularLocation>
        <location evidence="1">Nucleus</location>
    </subcellularLocation>
</comment>
<dbReference type="Proteomes" id="UP001497623">
    <property type="component" value="Unassembled WGS sequence"/>
</dbReference>
<evidence type="ECO:0008006" key="6">
    <source>
        <dbReference type="Google" id="ProtNLM"/>
    </source>
</evidence>
<keyword evidence="5" id="KW-1185">Reference proteome</keyword>
<evidence type="ECO:0000313" key="4">
    <source>
        <dbReference type="EMBL" id="CAL4171250.1"/>
    </source>
</evidence>
<dbReference type="PANTHER" id="PTHR31699">
    <property type="entry name" value="NUDIX T16 FAMILY MEMBER"/>
    <property type="match status" value="1"/>
</dbReference>
<name>A0AAV2SA00_MEGNR</name>
<dbReference type="EMBL" id="CAXKWB010051278">
    <property type="protein sequence ID" value="CAL4171250.1"/>
    <property type="molecule type" value="Genomic_DNA"/>
</dbReference>
<dbReference type="Pfam" id="PF22327">
    <property type="entry name" value="Nudt16-like"/>
    <property type="match status" value="1"/>
</dbReference>
<accession>A0AAV2SA00</accession>
<dbReference type="PANTHER" id="PTHR31699:SF1">
    <property type="entry name" value="U8 SNORNA-DECAPPING ENZYME"/>
    <property type="match status" value="1"/>
</dbReference>
<dbReference type="InterPro" id="IPR054754">
    <property type="entry name" value="NudT16"/>
</dbReference>
<dbReference type="GO" id="GO:1990174">
    <property type="term" value="F:phosphodiesterase decapping endonuclease activity"/>
    <property type="evidence" value="ECO:0007669"/>
    <property type="project" value="TreeGrafter"/>
</dbReference>
<evidence type="ECO:0000313" key="5">
    <source>
        <dbReference type="Proteomes" id="UP001497623"/>
    </source>
</evidence>
<keyword evidence="3" id="KW-0539">Nucleus</keyword>
<dbReference type="SUPFAM" id="SSF55811">
    <property type="entry name" value="Nudix"/>
    <property type="match status" value="1"/>
</dbReference>
<dbReference type="GO" id="GO:0005634">
    <property type="term" value="C:nucleus"/>
    <property type="evidence" value="ECO:0007669"/>
    <property type="project" value="UniProtKB-SubCell"/>
</dbReference>
<comment type="caution">
    <text evidence="4">The sequence shown here is derived from an EMBL/GenBank/DDBJ whole genome shotgun (WGS) entry which is preliminary data.</text>
</comment>
<protein>
    <recommendedName>
        <fullName evidence="6">Nudix hydrolase domain-containing protein</fullName>
    </recommendedName>
</protein>
<dbReference type="GO" id="GO:0016077">
    <property type="term" value="P:sno(s)RNA catabolic process"/>
    <property type="evidence" value="ECO:0007669"/>
    <property type="project" value="TreeGrafter"/>
</dbReference>
<dbReference type="InterPro" id="IPR015797">
    <property type="entry name" value="NUDIX_hydrolase-like_dom_sf"/>
</dbReference>
<reference evidence="4 5" key="1">
    <citation type="submission" date="2024-05" db="EMBL/GenBank/DDBJ databases">
        <authorList>
            <person name="Wallberg A."/>
        </authorList>
    </citation>
    <scope>NUCLEOTIDE SEQUENCE [LARGE SCALE GENOMIC DNA]</scope>
</reference>
<dbReference type="PROSITE" id="PS00893">
    <property type="entry name" value="NUDIX_BOX"/>
    <property type="match status" value="1"/>
</dbReference>
<evidence type="ECO:0000256" key="2">
    <source>
        <dbReference type="ARBA" id="ARBA00022884"/>
    </source>
</evidence>
<organism evidence="4 5">
    <name type="scientific">Meganyctiphanes norvegica</name>
    <name type="common">Northern krill</name>
    <name type="synonym">Thysanopoda norvegica</name>
    <dbReference type="NCBI Taxonomy" id="48144"/>
    <lineage>
        <taxon>Eukaryota</taxon>
        <taxon>Metazoa</taxon>
        <taxon>Ecdysozoa</taxon>
        <taxon>Arthropoda</taxon>
        <taxon>Crustacea</taxon>
        <taxon>Multicrustacea</taxon>
        <taxon>Malacostraca</taxon>
        <taxon>Eumalacostraca</taxon>
        <taxon>Eucarida</taxon>
        <taxon>Euphausiacea</taxon>
        <taxon>Euphausiidae</taxon>
        <taxon>Meganyctiphanes</taxon>
    </lineage>
</organism>
<dbReference type="Gene3D" id="3.90.79.10">
    <property type="entry name" value="Nucleoside Triphosphate Pyrophosphohydrolase"/>
    <property type="match status" value="1"/>
</dbReference>
<dbReference type="GO" id="GO:0006402">
    <property type="term" value="P:mRNA catabolic process"/>
    <property type="evidence" value="ECO:0007669"/>
    <property type="project" value="TreeGrafter"/>
</dbReference>
<feature type="non-terminal residue" evidence="4">
    <location>
        <position position="1"/>
    </location>
</feature>
<evidence type="ECO:0000256" key="1">
    <source>
        <dbReference type="ARBA" id="ARBA00004123"/>
    </source>
</evidence>